<dbReference type="EMBL" id="CAJVQA010054083">
    <property type="protein sequence ID" value="CAG8824271.1"/>
    <property type="molecule type" value="Genomic_DNA"/>
</dbReference>
<comment type="caution">
    <text evidence="1">The sequence shown here is derived from an EMBL/GenBank/DDBJ whole genome shotgun (WGS) entry which is preliminary data.</text>
</comment>
<dbReference type="OrthoDB" id="2417481at2759"/>
<proteinExistence type="predicted"/>
<feature type="non-terminal residue" evidence="1">
    <location>
        <position position="498"/>
    </location>
</feature>
<organism evidence="1 2">
    <name type="scientific">Cetraspora pellucida</name>
    <dbReference type="NCBI Taxonomy" id="1433469"/>
    <lineage>
        <taxon>Eukaryota</taxon>
        <taxon>Fungi</taxon>
        <taxon>Fungi incertae sedis</taxon>
        <taxon>Mucoromycota</taxon>
        <taxon>Glomeromycotina</taxon>
        <taxon>Glomeromycetes</taxon>
        <taxon>Diversisporales</taxon>
        <taxon>Gigasporaceae</taxon>
        <taxon>Cetraspora</taxon>
    </lineage>
</organism>
<gene>
    <name evidence="1" type="ORF">CPELLU_LOCUS19977</name>
</gene>
<feature type="non-terminal residue" evidence="1">
    <location>
        <position position="1"/>
    </location>
</feature>
<name>A0A9N9KDB7_9GLOM</name>
<protein>
    <submittedName>
        <fullName evidence="1">17650_t:CDS:1</fullName>
    </submittedName>
</protein>
<accession>A0A9N9KDB7</accession>
<keyword evidence="2" id="KW-1185">Reference proteome</keyword>
<evidence type="ECO:0000313" key="1">
    <source>
        <dbReference type="EMBL" id="CAG8824271.1"/>
    </source>
</evidence>
<sequence length="498" mass="58235">MKNNLKNGNDMHKCKVRIITRVILSMVAERFSVQLCIEGQHIPTNIPIQHEEAITRLNLRRSIRDQVILSQRADGCTAKEVKLKLLAPFNDASKEQLEIEEKYRTNICNEKKLQQLLERNNKYIRGDLGPWTILYGLIIDELKKNGSVLYYQQEDQAAPLNSPQHYYQLTVSDNMWLEQARDYGSFCFGIDAKYDLNNDRAPIHALVVEDCGNCGTPIGFALSNKENMHTIRLAVEAIKANIPCRNVDCEHPYEYITLPNNKGFKHIRSCAIEWKPFAVMNKHRPTKAALKPIIRDTILFWFHIMQTFRNHFRTQKIDWSLRYPIALAFKIVGRCRSVFEAKEMAIEYKSFIYSLPIYIEAKAFFVRNLKENWISQKWILGFIDGGRLPNYEDGTNVRPWTTNNFTERMNRTIEERYSGIQTLVFNAGLVTYWNSRTIEHQNGLYRPQPDIVHRINQGRLKVLQNYVIEVPDKQNLFYVRMSNSQQNTFRSPYTADKI</sequence>
<reference evidence="1" key="1">
    <citation type="submission" date="2021-06" db="EMBL/GenBank/DDBJ databases">
        <authorList>
            <person name="Kallberg Y."/>
            <person name="Tangrot J."/>
            <person name="Rosling A."/>
        </authorList>
    </citation>
    <scope>NUCLEOTIDE SEQUENCE</scope>
    <source>
        <strain evidence="1">FL966</strain>
    </source>
</reference>
<dbReference type="Proteomes" id="UP000789759">
    <property type="component" value="Unassembled WGS sequence"/>
</dbReference>
<dbReference type="AlphaFoldDB" id="A0A9N9KDB7"/>
<evidence type="ECO:0000313" key="2">
    <source>
        <dbReference type="Proteomes" id="UP000789759"/>
    </source>
</evidence>